<organism evidence="1 2">
    <name type="scientific">Prymnesium parvum</name>
    <name type="common">Toxic golden alga</name>
    <dbReference type="NCBI Taxonomy" id="97485"/>
    <lineage>
        <taxon>Eukaryota</taxon>
        <taxon>Haptista</taxon>
        <taxon>Haptophyta</taxon>
        <taxon>Prymnesiophyceae</taxon>
        <taxon>Prymnesiales</taxon>
        <taxon>Prymnesiaceae</taxon>
        <taxon>Prymnesium</taxon>
    </lineage>
</organism>
<evidence type="ECO:0000313" key="1">
    <source>
        <dbReference type="EMBL" id="KAL1498512.1"/>
    </source>
</evidence>
<reference evidence="1 2" key="1">
    <citation type="journal article" date="2024" name="Science">
        <title>Giant polyketide synthase enzymes in the biosynthesis of giant marine polyether toxins.</title>
        <authorList>
            <person name="Fallon T.R."/>
            <person name="Shende V.V."/>
            <person name="Wierzbicki I.H."/>
            <person name="Pendleton A.L."/>
            <person name="Watervoot N.F."/>
            <person name="Auber R.P."/>
            <person name="Gonzalez D.J."/>
            <person name="Wisecaver J.H."/>
            <person name="Moore B.S."/>
        </authorList>
    </citation>
    <scope>NUCLEOTIDE SEQUENCE [LARGE SCALE GENOMIC DNA]</scope>
    <source>
        <strain evidence="1 2">12B1</strain>
    </source>
</reference>
<dbReference type="AlphaFoldDB" id="A0AB34IHK9"/>
<comment type="caution">
    <text evidence="1">The sequence shown here is derived from an EMBL/GenBank/DDBJ whole genome shotgun (WGS) entry which is preliminary data.</text>
</comment>
<accession>A0AB34IHK9</accession>
<gene>
    <name evidence="1" type="ORF">AB1Y20_013835</name>
</gene>
<sequence length="141" mass="15591">MGSSAFDAHADWVRELHESFRTRPAARDDEADATPLHAALSLEQLDLNREEPPVRGAVVVTGESECVYDDLDIDVDAPVYRSIGNMEALGARHAGEELLGGLAERSISFELSTRPLNEQPMDEEWLASMPPLIHRQPGRQC</sequence>
<dbReference type="Proteomes" id="UP001515480">
    <property type="component" value="Unassembled WGS sequence"/>
</dbReference>
<protein>
    <submittedName>
        <fullName evidence="1">Uncharacterized protein</fullName>
    </submittedName>
</protein>
<evidence type="ECO:0000313" key="2">
    <source>
        <dbReference type="Proteomes" id="UP001515480"/>
    </source>
</evidence>
<name>A0AB34IHK9_PRYPA</name>
<dbReference type="EMBL" id="JBGBPQ010000027">
    <property type="protein sequence ID" value="KAL1498512.1"/>
    <property type="molecule type" value="Genomic_DNA"/>
</dbReference>
<proteinExistence type="predicted"/>
<keyword evidence="2" id="KW-1185">Reference proteome</keyword>